<comment type="cofactor">
    <cofactor evidence="1 16">
        <name>Mg(2+)</name>
        <dbReference type="ChEBI" id="CHEBI:18420"/>
    </cofactor>
</comment>
<dbReference type="GO" id="GO:0000287">
    <property type="term" value="F:magnesium ion binding"/>
    <property type="evidence" value="ECO:0007669"/>
    <property type="project" value="TreeGrafter"/>
</dbReference>
<evidence type="ECO:0000256" key="12">
    <source>
        <dbReference type="ARBA" id="ARBA00022741"/>
    </source>
</evidence>
<protein>
    <recommendedName>
        <fullName evidence="16">Hypoxanthine phosphoribosyltransferase</fullName>
        <ecNumber evidence="16">2.4.2.8</ecNumber>
    </recommendedName>
</protein>
<name>A0A810Q7T4_9FIRM</name>
<dbReference type="CDD" id="cd06223">
    <property type="entry name" value="PRTases_typeI"/>
    <property type="match status" value="1"/>
</dbReference>
<evidence type="ECO:0000256" key="10">
    <source>
        <dbReference type="ARBA" id="ARBA00022723"/>
    </source>
</evidence>
<comment type="catalytic activity">
    <reaction evidence="15">
        <text>IMP + diphosphate = hypoxanthine + 5-phospho-alpha-D-ribose 1-diphosphate</text>
        <dbReference type="Rhea" id="RHEA:17973"/>
        <dbReference type="ChEBI" id="CHEBI:17368"/>
        <dbReference type="ChEBI" id="CHEBI:33019"/>
        <dbReference type="ChEBI" id="CHEBI:58017"/>
        <dbReference type="ChEBI" id="CHEBI:58053"/>
        <dbReference type="EC" id="2.4.2.8"/>
    </reaction>
    <physiologicalReaction direction="right-to-left" evidence="15">
        <dbReference type="Rhea" id="RHEA:17975"/>
    </physiologicalReaction>
</comment>
<evidence type="ECO:0000256" key="9">
    <source>
        <dbReference type="ARBA" id="ARBA00022679"/>
    </source>
</evidence>
<dbReference type="FunFam" id="3.40.50.2020:FF:000006">
    <property type="entry name" value="Hypoxanthine phosphoribosyltransferase"/>
    <property type="match status" value="1"/>
</dbReference>
<dbReference type="GO" id="GO:0006166">
    <property type="term" value="P:purine ribonucleoside salvage"/>
    <property type="evidence" value="ECO:0007669"/>
    <property type="project" value="UniProtKB-KW"/>
</dbReference>
<evidence type="ECO:0000256" key="7">
    <source>
        <dbReference type="ARBA" id="ARBA00022490"/>
    </source>
</evidence>
<keyword evidence="10 16" id="KW-0479">Metal-binding</keyword>
<feature type="domain" description="Phosphoribosyltransferase" evidence="17">
    <location>
        <begin position="17"/>
        <end position="163"/>
    </location>
</feature>
<comment type="pathway">
    <text evidence="4 16">Purine metabolism; IMP biosynthesis via salvage pathway; IMP from hypoxanthine: step 1/1.</text>
</comment>
<keyword evidence="19" id="KW-1185">Reference proteome</keyword>
<dbReference type="Proteomes" id="UP000679848">
    <property type="component" value="Chromosome"/>
</dbReference>
<keyword evidence="12 16" id="KW-0547">Nucleotide-binding</keyword>
<dbReference type="GO" id="GO:0052657">
    <property type="term" value="F:guanine phosphoribosyltransferase activity"/>
    <property type="evidence" value="ECO:0007669"/>
    <property type="project" value="UniProtKB-ARBA"/>
</dbReference>
<dbReference type="SUPFAM" id="SSF53271">
    <property type="entry name" value="PRTase-like"/>
    <property type="match status" value="1"/>
</dbReference>
<dbReference type="UniPathway" id="UPA00591">
    <property type="reaction ID" value="UER00648"/>
</dbReference>
<evidence type="ECO:0000256" key="15">
    <source>
        <dbReference type="ARBA" id="ARBA00049402"/>
    </source>
</evidence>
<keyword evidence="11 16" id="KW-0660">Purine salvage</keyword>
<comment type="similarity">
    <text evidence="6 16">Belongs to the purine/pyrimidine phosphoribosyltransferase family.</text>
</comment>
<dbReference type="RefSeq" id="WP_187030198.1">
    <property type="nucleotide sequence ID" value="NZ_AP023420.1"/>
</dbReference>
<dbReference type="InterPro" id="IPR005904">
    <property type="entry name" value="Hxn_phspho_trans"/>
</dbReference>
<dbReference type="PANTHER" id="PTHR43340:SF1">
    <property type="entry name" value="HYPOXANTHINE PHOSPHORIBOSYLTRANSFERASE"/>
    <property type="match status" value="1"/>
</dbReference>
<dbReference type="Gene3D" id="3.40.50.2020">
    <property type="match status" value="1"/>
</dbReference>
<evidence type="ECO:0000256" key="11">
    <source>
        <dbReference type="ARBA" id="ARBA00022726"/>
    </source>
</evidence>
<proteinExistence type="inferred from homology"/>
<dbReference type="GO" id="GO:0005829">
    <property type="term" value="C:cytosol"/>
    <property type="evidence" value="ECO:0007669"/>
    <property type="project" value="TreeGrafter"/>
</dbReference>
<comment type="subcellular location">
    <subcellularLocation>
        <location evidence="3 16">Cytoplasm</location>
    </subcellularLocation>
</comment>
<evidence type="ECO:0000256" key="5">
    <source>
        <dbReference type="ARBA" id="ARBA00004676"/>
    </source>
</evidence>
<dbReference type="GO" id="GO:0032263">
    <property type="term" value="P:GMP salvage"/>
    <property type="evidence" value="ECO:0007669"/>
    <property type="project" value="TreeGrafter"/>
</dbReference>
<dbReference type="GO" id="GO:0046100">
    <property type="term" value="P:hypoxanthine metabolic process"/>
    <property type="evidence" value="ECO:0007669"/>
    <property type="project" value="TreeGrafter"/>
</dbReference>
<dbReference type="GO" id="GO:0006178">
    <property type="term" value="P:guanine salvage"/>
    <property type="evidence" value="ECO:0007669"/>
    <property type="project" value="TreeGrafter"/>
</dbReference>
<dbReference type="EC" id="2.4.2.8" evidence="16"/>
<dbReference type="EMBL" id="AP023420">
    <property type="protein sequence ID" value="BCK84220.1"/>
    <property type="molecule type" value="Genomic_DNA"/>
</dbReference>
<sequence>MKSEMEQDLFKVLVTEEQLKRRIAELGGALYERFAGKNPLFLGVLKGSFVFMADLVRACQLKSDVEFIAVSSYENATVSSGRVHINHDIQQDISGRHLIIVEDILDSGNTLAFLKDYFLTKGAASITIVTLLDKPARRTKAVTADLVGFTVPDEFVVGYGLDYAQAYRNIPYIGVLKPEVYAGQ</sequence>
<dbReference type="InterPro" id="IPR050408">
    <property type="entry name" value="HGPRT"/>
</dbReference>
<keyword evidence="7 16" id="KW-0963">Cytoplasm</keyword>
<comment type="function">
    <text evidence="2">Purine salvage pathway enzyme that catalyzes the transfer of the ribosyl-5-phosphate group from 5-phospho-alpha-D-ribose 1-diphosphate (PRPP) to the N9 position of the 6-oxopurines hypoxanthine and guanine to form the corresponding ribonucleotides IMP (inosine 5'-monophosphate) and GMP (guanosine 5'-monophosphate), with the release of PPi.</text>
</comment>
<evidence type="ECO:0000256" key="1">
    <source>
        <dbReference type="ARBA" id="ARBA00001946"/>
    </source>
</evidence>
<gene>
    <name evidence="18" type="primary">hpt</name>
    <name evidence="18" type="ORF">MM59RIKEN_15390</name>
</gene>
<comment type="pathway">
    <text evidence="5">Purine metabolism; GMP biosynthesis via salvage pathway; GMP from guanine: step 1/1.</text>
</comment>
<dbReference type="GO" id="GO:0000166">
    <property type="term" value="F:nucleotide binding"/>
    <property type="evidence" value="ECO:0007669"/>
    <property type="project" value="UniProtKB-KW"/>
</dbReference>
<dbReference type="AlphaFoldDB" id="A0A810Q7T4"/>
<evidence type="ECO:0000259" key="17">
    <source>
        <dbReference type="Pfam" id="PF00156"/>
    </source>
</evidence>
<dbReference type="InterPro" id="IPR000836">
    <property type="entry name" value="PRTase_dom"/>
</dbReference>
<evidence type="ECO:0000256" key="13">
    <source>
        <dbReference type="ARBA" id="ARBA00022842"/>
    </source>
</evidence>
<dbReference type="InterPro" id="IPR029057">
    <property type="entry name" value="PRTase-like"/>
</dbReference>
<dbReference type="GO" id="GO:0032264">
    <property type="term" value="P:IMP salvage"/>
    <property type="evidence" value="ECO:0007669"/>
    <property type="project" value="UniProtKB-UniPathway"/>
</dbReference>
<reference evidence="18" key="1">
    <citation type="submission" date="2020-09" db="EMBL/GenBank/DDBJ databases">
        <title>New species isolated from human feces.</title>
        <authorList>
            <person name="Kitahara M."/>
            <person name="Shigeno Y."/>
            <person name="Shime M."/>
            <person name="Matsumoto Y."/>
            <person name="Nakamura S."/>
            <person name="Motooka D."/>
            <person name="Fukuoka S."/>
            <person name="Nishikawa H."/>
            <person name="Benno Y."/>
        </authorList>
    </citation>
    <scope>NUCLEOTIDE SEQUENCE</scope>
    <source>
        <strain evidence="18">MM59</strain>
    </source>
</reference>
<accession>A0A810Q7T4</accession>
<evidence type="ECO:0000256" key="4">
    <source>
        <dbReference type="ARBA" id="ARBA00004669"/>
    </source>
</evidence>
<organism evidence="18 19">
    <name type="scientific">Pusillibacter faecalis</name>
    <dbReference type="NCBI Taxonomy" id="2714358"/>
    <lineage>
        <taxon>Bacteria</taxon>
        <taxon>Bacillati</taxon>
        <taxon>Bacillota</taxon>
        <taxon>Clostridia</taxon>
        <taxon>Eubacteriales</taxon>
        <taxon>Oscillospiraceae</taxon>
        <taxon>Pusillibacter</taxon>
    </lineage>
</organism>
<evidence type="ECO:0000313" key="18">
    <source>
        <dbReference type="EMBL" id="BCK84220.1"/>
    </source>
</evidence>
<dbReference type="PANTHER" id="PTHR43340">
    <property type="entry name" value="HYPOXANTHINE-GUANINE PHOSPHORIBOSYLTRANSFERASE"/>
    <property type="match status" value="1"/>
</dbReference>
<evidence type="ECO:0000256" key="8">
    <source>
        <dbReference type="ARBA" id="ARBA00022676"/>
    </source>
</evidence>
<evidence type="ECO:0000256" key="6">
    <source>
        <dbReference type="ARBA" id="ARBA00008391"/>
    </source>
</evidence>
<comment type="catalytic activity">
    <reaction evidence="14">
        <text>GMP + diphosphate = guanine + 5-phospho-alpha-D-ribose 1-diphosphate</text>
        <dbReference type="Rhea" id="RHEA:25424"/>
        <dbReference type="ChEBI" id="CHEBI:16235"/>
        <dbReference type="ChEBI" id="CHEBI:33019"/>
        <dbReference type="ChEBI" id="CHEBI:58017"/>
        <dbReference type="ChEBI" id="CHEBI:58115"/>
        <dbReference type="EC" id="2.4.2.8"/>
    </reaction>
    <physiologicalReaction direction="right-to-left" evidence="14">
        <dbReference type="Rhea" id="RHEA:25426"/>
    </physiologicalReaction>
</comment>
<evidence type="ECO:0000256" key="3">
    <source>
        <dbReference type="ARBA" id="ARBA00004496"/>
    </source>
</evidence>
<evidence type="ECO:0000256" key="14">
    <source>
        <dbReference type="ARBA" id="ARBA00048811"/>
    </source>
</evidence>
<dbReference type="NCBIfam" id="TIGR01203">
    <property type="entry name" value="HGPRTase"/>
    <property type="match status" value="1"/>
</dbReference>
<evidence type="ECO:0000256" key="16">
    <source>
        <dbReference type="RuleBase" id="RU364099"/>
    </source>
</evidence>
<evidence type="ECO:0000313" key="19">
    <source>
        <dbReference type="Proteomes" id="UP000679848"/>
    </source>
</evidence>
<keyword evidence="9 16" id="KW-0808">Transferase</keyword>
<dbReference type="GO" id="GO:0004422">
    <property type="term" value="F:hypoxanthine phosphoribosyltransferase activity"/>
    <property type="evidence" value="ECO:0007669"/>
    <property type="project" value="InterPro"/>
</dbReference>
<keyword evidence="13 16" id="KW-0460">Magnesium</keyword>
<evidence type="ECO:0000256" key="2">
    <source>
        <dbReference type="ARBA" id="ARBA00002049"/>
    </source>
</evidence>
<dbReference type="KEGG" id="pfaa:MM59RIKEN_15390"/>
<keyword evidence="8 16" id="KW-0328">Glycosyltransferase</keyword>
<dbReference type="Pfam" id="PF00156">
    <property type="entry name" value="Pribosyltran"/>
    <property type="match status" value="1"/>
</dbReference>